<dbReference type="RefSeq" id="WP_130539160.1">
    <property type="nucleotide sequence ID" value="NZ_CP042431.1"/>
</dbReference>
<comment type="caution">
    <text evidence="3">The sequence shown here is derived from an EMBL/GenBank/DDBJ whole genome shotgun (WGS) entry which is preliminary data.</text>
</comment>
<dbReference type="OrthoDB" id="957862at2"/>
<protein>
    <submittedName>
        <fullName evidence="3">Putative secreted protein (Por secretion system target)</fullName>
    </submittedName>
</protein>
<feature type="domain" description="Secretion system C-terminal sorting" evidence="2">
    <location>
        <begin position="808"/>
        <end position="883"/>
    </location>
</feature>
<feature type="signal peptide" evidence="1">
    <location>
        <begin position="1"/>
        <end position="19"/>
    </location>
</feature>
<feature type="chain" id="PRO_5020838124" evidence="1">
    <location>
        <begin position="20"/>
        <end position="885"/>
    </location>
</feature>
<evidence type="ECO:0000313" key="4">
    <source>
        <dbReference type="Proteomes" id="UP000293874"/>
    </source>
</evidence>
<keyword evidence="1" id="KW-0732">Signal</keyword>
<name>A0A4Q7MZK5_9BACT</name>
<sequence>MKKTLLTSLALLMLVFAQAQFTVDPGVWKLVTIHGRTFKIFVPDDFATGSNYFFHVAFYGNGELNGTQLDSHVPGVWFNSQNNWDGSVHMNDSTVAKFIVFGVPNYGILPQLYADAIDSVFKVIGNKVDTSNRNYFSASGFSGGPGRMWSWLGQSNSPYRMVFRNTISMSPTWLGSDITARSSTGRHWVWYSSKDNNSGTPGPAAVALYQDIGSNEKLITNQWMQDSCHCRRIWDSCMSIKGLGTPHGGNAQSNRWRWLVDPADGISGGPSPDFGFAVAQLRQKTFNGKNYLYYLPDTANRTTLKHYFIFNTVDSSGKDSAYAVQRGLAKKYKDGWNGKIPLCTGDTAVFSMFTQLNDPAAKVVLEYGVQLALDSLPNHIFDTVSSRRSRNILTAIGLGANMQLSYLMNKFVGGQGTAFFRDNFGAYVSVDHSLNGNQNSNGWASIKTPLKSWWWTSNLSGYPFYASNSRISKDSADNRNPGALSRITEIAVSYSPITWDSAYSTARNSPSNNIFRWIIDTSECNVNPPVQSQWPFVIGQLRQKTYSGKNFLYYIPDTAQRASLKHYFIMNVIDAANKDSAWAVERGLAKKYLNGWNGKQPLCNGDTAVFTMIMQLQNPAGKADMELGFKLALDSLPDHIFDTTYSRRSRNVLTGIGLGANTQLTYLMNRFIFGQGSALWRKSFGVYISVDQSDNGNLNTAGWADIERPLKSWWWTSSTSGYPYMPYIARVGKDSADNYNPGPLTKLTEIPVSYSPVTWDSAYSTAGSSSSNNVFIWIADTTDCNGLMNLQAASLETLSAKLEQRIGINPNPVHHTLNINYSADAPGITVINILSVDGTVLQKRSMTSRIGMNRYEVNVQSFSKGQYIIQLRNGNTTITRKFIKL</sequence>
<evidence type="ECO:0000313" key="3">
    <source>
        <dbReference type="EMBL" id="RZS74710.1"/>
    </source>
</evidence>
<dbReference type="Proteomes" id="UP000293874">
    <property type="component" value="Unassembled WGS sequence"/>
</dbReference>
<dbReference type="Pfam" id="PF18962">
    <property type="entry name" value="Por_Secre_tail"/>
    <property type="match status" value="1"/>
</dbReference>
<gene>
    <name evidence="3" type="ORF">EV199_0561</name>
</gene>
<evidence type="ECO:0000256" key="1">
    <source>
        <dbReference type="SAM" id="SignalP"/>
    </source>
</evidence>
<organism evidence="3 4">
    <name type="scientific">Pseudobacter ginsenosidimutans</name>
    <dbReference type="NCBI Taxonomy" id="661488"/>
    <lineage>
        <taxon>Bacteria</taxon>
        <taxon>Pseudomonadati</taxon>
        <taxon>Bacteroidota</taxon>
        <taxon>Chitinophagia</taxon>
        <taxon>Chitinophagales</taxon>
        <taxon>Chitinophagaceae</taxon>
        <taxon>Pseudobacter</taxon>
    </lineage>
</organism>
<dbReference type="EMBL" id="SGXA01000001">
    <property type="protein sequence ID" value="RZS74710.1"/>
    <property type="molecule type" value="Genomic_DNA"/>
</dbReference>
<dbReference type="InterPro" id="IPR026444">
    <property type="entry name" value="Secre_tail"/>
</dbReference>
<dbReference type="AlphaFoldDB" id="A0A4Q7MZK5"/>
<accession>A0A4Q7MZK5</accession>
<evidence type="ECO:0000259" key="2">
    <source>
        <dbReference type="Pfam" id="PF18962"/>
    </source>
</evidence>
<dbReference type="NCBIfam" id="TIGR04183">
    <property type="entry name" value="Por_Secre_tail"/>
    <property type="match status" value="1"/>
</dbReference>
<proteinExistence type="predicted"/>
<reference evidence="3 4" key="1">
    <citation type="submission" date="2019-02" db="EMBL/GenBank/DDBJ databases">
        <title>Genomic Encyclopedia of Type Strains, Phase IV (KMG-IV): sequencing the most valuable type-strain genomes for metagenomic binning, comparative biology and taxonomic classification.</title>
        <authorList>
            <person name="Goeker M."/>
        </authorList>
    </citation>
    <scope>NUCLEOTIDE SEQUENCE [LARGE SCALE GENOMIC DNA]</scope>
    <source>
        <strain evidence="3 4">DSM 18116</strain>
    </source>
</reference>
<keyword evidence="4" id="KW-1185">Reference proteome</keyword>